<dbReference type="PANTHER" id="PTHR30450:SF1">
    <property type="entry name" value="D-METHIONINE TRANSPORT SYSTEM PERMEASE PROTEIN METI-RELATED"/>
    <property type="match status" value="1"/>
</dbReference>
<proteinExistence type="inferred from homology"/>
<dbReference type="PROSITE" id="PS50928">
    <property type="entry name" value="ABC_TM1"/>
    <property type="match status" value="1"/>
</dbReference>
<dbReference type="CDD" id="cd06261">
    <property type="entry name" value="TM_PBP2"/>
    <property type="match status" value="1"/>
</dbReference>
<accession>A0A1B9R0R1</accession>
<evidence type="ECO:0000313" key="10">
    <source>
        <dbReference type="EMBL" id="OCH77559.1"/>
    </source>
</evidence>
<dbReference type="InterPro" id="IPR000515">
    <property type="entry name" value="MetI-like"/>
</dbReference>
<keyword evidence="7 8" id="KW-0472">Membrane</keyword>
<feature type="transmembrane region" description="Helical" evidence="8">
    <location>
        <begin position="199"/>
        <end position="220"/>
    </location>
</feature>
<dbReference type="GO" id="GO:0005886">
    <property type="term" value="C:plasma membrane"/>
    <property type="evidence" value="ECO:0007669"/>
    <property type="project" value="UniProtKB-SubCell"/>
</dbReference>
<dbReference type="PANTHER" id="PTHR30450">
    <property type="entry name" value="ABC TRANSPORTER PERMEASE"/>
    <property type="match status" value="1"/>
</dbReference>
<comment type="similarity">
    <text evidence="2">Belongs to the binding-protein-dependent transport system permease family. CysTW subfamily.</text>
</comment>
<evidence type="ECO:0000256" key="7">
    <source>
        <dbReference type="ARBA" id="ARBA00023136"/>
    </source>
</evidence>
<organism evidence="10 11">
    <name type="scientific">Vibrio genomosp. F10</name>
    <dbReference type="NCBI Taxonomy" id="723171"/>
    <lineage>
        <taxon>Bacteria</taxon>
        <taxon>Pseudomonadati</taxon>
        <taxon>Pseudomonadota</taxon>
        <taxon>Gammaproteobacteria</taxon>
        <taxon>Vibrionales</taxon>
        <taxon>Vibrionaceae</taxon>
        <taxon>Vibrio</taxon>
    </lineage>
</organism>
<feature type="transmembrane region" description="Helical" evidence="8">
    <location>
        <begin position="65"/>
        <end position="89"/>
    </location>
</feature>
<sequence length="230" mass="24075">MSFNTLSLSTVGDWLNLNGNLLLGATWETLYMVGVAGIVGFAIGIPLGVILHTTKKGGLLENTQFNAVLGAIVNMGRSVPFLVLMVAIIPVTKLLVGTFIGTTAAIVPLTIGAIPFVARLIESALLEVPTGLVEAAQSMGATPTQIITKVLLPEALPTIINSVTITLVTLVSYSAMAGTVGGGGLGDVAIRYGFHRYDVVIMAVTVVMLIVLVQIIQSIGDTIVRRVDHR</sequence>
<keyword evidence="5 8" id="KW-0812">Transmembrane</keyword>
<dbReference type="InterPro" id="IPR035906">
    <property type="entry name" value="MetI-like_sf"/>
</dbReference>
<dbReference type="InterPro" id="IPR051322">
    <property type="entry name" value="AA_ABC_Transporter_Permease"/>
</dbReference>
<dbReference type="FunFam" id="1.10.3720.10:FF:000002">
    <property type="entry name" value="D-methionine ABC transporter permease MetI"/>
    <property type="match status" value="1"/>
</dbReference>
<protein>
    <submittedName>
        <fullName evidence="10">Methionine ABC transporter permease</fullName>
    </submittedName>
</protein>
<dbReference type="GO" id="GO:0048473">
    <property type="term" value="P:D-methionine transmembrane transport"/>
    <property type="evidence" value="ECO:0007669"/>
    <property type="project" value="TreeGrafter"/>
</dbReference>
<evidence type="ECO:0000256" key="5">
    <source>
        <dbReference type="ARBA" id="ARBA00022692"/>
    </source>
</evidence>
<dbReference type="Proteomes" id="UP000093173">
    <property type="component" value="Unassembled WGS sequence"/>
</dbReference>
<keyword evidence="6 8" id="KW-1133">Transmembrane helix</keyword>
<dbReference type="Pfam" id="PF00528">
    <property type="entry name" value="BPD_transp_1"/>
    <property type="match status" value="1"/>
</dbReference>
<keyword evidence="3 8" id="KW-0813">Transport</keyword>
<dbReference type="RefSeq" id="WP_017038936.1">
    <property type="nucleotide sequence ID" value="NZ_JBNGCH010000367.1"/>
</dbReference>
<dbReference type="SUPFAM" id="SSF161098">
    <property type="entry name" value="MetI-like"/>
    <property type="match status" value="1"/>
</dbReference>
<evidence type="ECO:0000259" key="9">
    <source>
        <dbReference type="PROSITE" id="PS50928"/>
    </source>
</evidence>
<name>A0A1B9R0R1_9VIBR</name>
<feature type="transmembrane region" description="Helical" evidence="8">
    <location>
        <begin position="30"/>
        <end position="53"/>
    </location>
</feature>
<dbReference type="NCBIfam" id="NF008049">
    <property type="entry name" value="PRK10782.1"/>
    <property type="match status" value="1"/>
</dbReference>
<evidence type="ECO:0000256" key="3">
    <source>
        <dbReference type="ARBA" id="ARBA00022448"/>
    </source>
</evidence>
<dbReference type="Gene3D" id="1.10.3720.10">
    <property type="entry name" value="MetI-like"/>
    <property type="match status" value="1"/>
</dbReference>
<dbReference type="EMBL" id="MAJZ01000367">
    <property type="protein sequence ID" value="OCH77559.1"/>
    <property type="molecule type" value="Genomic_DNA"/>
</dbReference>
<keyword evidence="4" id="KW-1003">Cell membrane</keyword>
<comment type="subcellular location">
    <subcellularLocation>
        <location evidence="1 8">Cell membrane</location>
        <topology evidence="1 8">Multi-pass membrane protein</topology>
    </subcellularLocation>
</comment>
<reference evidence="11" key="1">
    <citation type="submission" date="2016-06" db="EMBL/GenBank/DDBJ databases">
        <authorList>
            <person name="Hehemann J.-H."/>
            <person name="Arevalo P."/>
            <person name="Datta M.S."/>
            <person name="Polz M.F."/>
        </authorList>
    </citation>
    <scope>NUCLEOTIDE SEQUENCE [LARGE SCALE GENOMIC DNA]</scope>
    <source>
        <strain evidence="11">9CSC122</strain>
    </source>
</reference>
<feature type="domain" description="ABC transmembrane type-1" evidence="9">
    <location>
        <begin position="26"/>
        <end position="217"/>
    </location>
</feature>
<evidence type="ECO:0000256" key="4">
    <source>
        <dbReference type="ARBA" id="ARBA00022475"/>
    </source>
</evidence>
<evidence type="ECO:0000256" key="8">
    <source>
        <dbReference type="RuleBase" id="RU363032"/>
    </source>
</evidence>
<evidence type="ECO:0000256" key="1">
    <source>
        <dbReference type="ARBA" id="ARBA00004651"/>
    </source>
</evidence>
<keyword evidence="11" id="KW-1185">Reference proteome</keyword>
<feature type="transmembrane region" description="Helical" evidence="8">
    <location>
        <begin position="95"/>
        <end position="118"/>
    </location>
</feature>
<gene>
    <name evidence="10" type="ORF">A6E14_07465</name>
</gene>
<evidence type="ECO:0000256" key="6">
    <source>
        <dbReference type="ARBA" id="ARBA00022989"/>
    </source>
</evidence>
<comment type="caution">
    <text evidence="10">The sequence shown here is derived from an EMBL/GenBank/DDBJ whole genome shotgun (WGS) entry which is preliminary data.</text>
</comment>
<evidence type="ECO:0000256" key="2">
    <source>
        <dbReference type="ARBA" id="ARBA00007069"/>
    </source>
</evidence>
<evidence type="ECO:0000313" key="11">
    <source>
        <dbReference type="Proteomes" id="UP000093173"/>
    </source>
</evidence>
<dbReference type="AlphaFoldDB" id="A0A1B9R0R1"/>